<name>A0A7R9ME52_9ACAR</name>
<keyword evidence="3" id="KW-1185">Reference proteome</keyword>
<evidence type="ECO:0000313" key="3">
    <source>
        <dbReference type="Proteomes" id="UP000728032"/>
    </source>
</evidence>
<reference evidence="2" key="1">
    <citation type="submission" date="2020-11" db="EMBL/GenBank/DDBJ databases">
        <authorList>
            <person name="Tran Van P."/>
        </authorList>
    </citation>
    <scope>NUCLEOTIDE SEQUENCE</scope>
</reference>
<accession>A0A7R9ME52</accession>
<keyword evidence="1" id="KW-1133">Transmembrane helix</keyword>
<sequence length="122" mass="13418">APVSVWGTDDQAQKCRDMCSRVRCAPANKSECDKVHGEFLDYAPSLCRCCSQCKVTLDDGDNCTKVFGVNKVCKQGLVYCDHISMEGMVAMDMVTGNVIVDMTMVMTVITTSIMMIMIESLL</sequence>
<gene>
    <name evidence="2" type="ORF">ONB1V03_LOCUS14171</name>
</gene>
<feature type="transmembrane region" description="Helical" evidence="1">
    <location>
        <begin position="98"/>
        <end position="118"/>
    </location>
</feature>
<feature type="non-terminal residue" evidence="2">
    <location>
        <position position="1"/>
    </location>
</feature>
<proteinExistence type="predicted"/>
<protein>
    <submittedName>
        <fullName evidence="2">Uncharacterized protein</fullName>
    </submittedName>
</protein>
<dbReference type="EMBL" id="OC928023">
    <property type="protein sequence ID" value="CAD7657544.1"/>
    <property type="molecule type" value="Genomic_DNA"/>
</dbReference>
<dbReference type="AlphaFoldDB" id="A0A7R9ME52"/>
<evidence type="ECO:0000313" key="2">
    <source>
        <dbReference type="EMBL" id="CAD7657544.1"/>
    </source>
</evidence>
<keyword evidence="1" id="KW-0472">Membrane</keyword>
<dbReference type="Proteomes" id="UP000728032">
    <property type="component" value="Unassembled WGS sequence"/>
</dbReference>
<organism evidence="2">
    <name type="scientific">Oppiella nova</name>
    <dbReference type="NCBI Taxonomy" id="334625"/>
    <lineage>
        <taxon>Eukaryota</taxon>
        <taxon>Metazoa</taxon>
        <taxon>Ecdysozoa</taxon>
        <taxon>Arthropoda</taxon>
        <taxon>Chelicerata</taxon>
        <taxon>Arachnida</taxon>
        <taxon>Acari</taxon>
        <taxon>Acariformes</taxon>
        <taxon>Sarcoptiformes</taxon>
        <taxon>Oribatida</taxon>
        <taxon>Brachypylina</taxon>
        <taxon>Oppioidea</taxon>
        <taxon>Oppiidae</taxon>
        <taxon>Oppiella</taxon>
    </lineage>
</organism>
<keyword evidence="1" id="KW-0812">Transmembrane</keyword>
<evidence type="ECO:0000256" key="1">
    <source>
        <dbReference type="SAM" id="Phobius"/>
    </source>
</evidence>
<dbReference type="EMBL" id="CAJPVJ010013198">
    <property type="protein sequence ID" value="CAG2174730.1"/>
    <property type="molecule type" value="Genomic_DNA"/>
</dbReference>